<dbReference type="GO" id="GO:0016020">
    <property type="term" value="C:membrane"/>
    <property type="evidence" value="ECO:0007669"/>
    <property type="project" value="TreeGrafter"/>
</dbReference>
<dbReference type="SUPFAM" id="SSF52540">
    <property type="entry name" value="P-loop containing nucleoside triphosphate hydrolases"/>
    <property type="match status" value="1"/>
</dbReference>
<dbReference type="PANTHER" id="PTHR24223:SF342">
    <property type="entry name" value="MULTIDRUG RESISTANCE-ASSOCIATED PROTEIN 1"/>
    <property type="match status" value="1"/>
</dbReference>
<comment type="caution">
    <text evidence="5">The sequence shown here is derived from an EMBL/GenBank/DDBJ whole genome shotgun (WGS) entry which is preliminary data.</text>
</comment>
<keyword evidence="3" id="KW-1133">Transmembrane helix</keyword>
<dbReference type="AlphaFoldDB" id="A0A368G0E2"/>
<dbReference type="EMBL" id="JOJR01000434">
    <property type="protein sequence ID" value="RCN37906.1"/>
    <property type="molecule type" value="Genomic_DNA"/>
</dbReference>
<name>A0A368G0E2_ANCCA</name>
<evidence type="ECO:0000313" key="5">
    <source>
        <dbReference type="EMBL" id="RCN37906.1"/>
    </source>
</evidence>
<evidence type="ECO:0000256" key="2">
    <source>
        <dbReference type="ARBA" id="ARBA00022840"/>
    </source>
</evidence>
<gene>
    <name evidence="5" type="ORF">ANCCAN_16188</name>
</gene>
<reference evidence="5 6" key="1">
    <citation type="submission" date="2014-10" db="EMBL/GenBank/DDBJ databases">
        <title>Draft genome of the hookworm Ancylostoma caninum.</title>
        <authorList>
            <person name="Mitreva M."/>
        </authorList>
    </citation>
    <scope>NUCLEOTIDE SEQUENCE [LARGE SCALE GENOMIC DNA]</scope>
    <source>
        <strain evidence="5 6">Baltimore</strain>
    </source>
</reference>
<keyword evidence="6" id="KW-1185">Reference proteome</keyword>
<feature type="domain" description="ABC transporter" evidence="4">
    <location>
        <begin position="13"/>
        <end position="44"/>
    </location>
</feature>
<keyword evidence="3" id="KW-0812">Transmembrane</keyword>
<evidence type="ECO:0000313" key="6">
    <source>
        <dbReference type="Proteomes" id="UP000252519"/>
    </source>
</evidence>
<dbReference type="InterPro" id="IPR003439">
    <property type="entry name" value="ABC_transporter-like_ATP-bd"/>
</dbReference>
<dbReference type="Gene3D" id="3.40.50.300">
    <property type="entry name" value="P-loop containing nucleotide triphosphate hydrolases"/>
    <property type="match status" value="1"/>
</dbReference>
<dbReference type="STRING" id="29170.A0A368G0E2"/>
<dbReference type="Proteomes" id="UP000252519">
    <property type="component" value="Unassembled WGS sequence"/>
</dbReference>
<dbReference type="GO" id="GO:0016887">
    <property type="term" value="F:ATP hydrolysis activity"/>
    <property type="evidence" value="ECO:0007669"/>
    <property type="project" value="InterPro"/>
</dbReference>
<organism evidence="5 6">
    <name type="scientific">Ancylostoma caninum</name>
    <name type="common">Dog hookworm</name>
    <dbReference type="NCBI Taxonomy" id="29170"/>
    <lineage>
        <taxon>Eukaryota</taxon>
        <taxon>Metazoa</taxon>
        <taxon>Ecdysozoa</taxon>
        <taxon>Nematoda</taxon>
        <taxon>Chromadorea</taxon>
        <taxon>Rhabditida</taxon>
        <taxon>Rhabditina</taxon>
        <taxon>Rhabditomorpha</taxon>
        <taxon>Strongyloidea</taxon>
        <taxon>Ancylostomatidae</taxon>
        <taxon>Ancylostomatinae</taxon>
        <taxon>Ancylostoma</taxon>
    </lineage>
</organism>
<feature type="non-terminal residue" evidence="5">
    <location>
        <position position="1"/>
    </location>
</feature>
<dbReference type="GO" id="GO:0005524">
    <property type="term" value="F:ATP binding"/>
    <property type="evidence" value="ECO:0007669"/>
    <property type="project" value="UniProtKB-KW"/>
</dbReference>
<keyword evidence="3" id="KW-0472">Membrane</keyword>
<dbReference type="InterPro" id="IPR027417">
    <property type="entry name" value="P-loop_NTPase"/>
</dbReference>
<keyword evidence="1" id="KW-0547">Nucleotide-binding</keyword>
<dbReference type="OrthoDB" id="6500128at2759"/>
<dbReference type="GO" id="GO:0042626">
    <property type="term" value="F:ATPase-coupled transmembrane transporter activity"/>
    <property type="evidence" value="ECO:0007669"/>
    <property type="project" value="TreeGrafter"/>
</dbReference>
<evidence type="ECO:0000259" key="4">
    <source>
        <dbReference type="Pfam" id="PF00005"/>
    </source>
</evidence>
<evidence type="ECO:0000256" key="1">
    <source>
        <dbReference type="ARBA" id="ARBA00022741"/>
    </source>
</evidence>
<sequence>CCSRIDVDFRLYQGINLSGGQKARISLARAVYQNHDVYLLDDPMSAVDSHVGAQLFSAVIGPEGMLRNKTRILVTNELAFLKHSDHILIMKNGMVEHQGTYQELMQSGALEPLLEECEKEEERRRKQVEEESDVEEVYDELSEYEDTVTESPIIDAILGTSHMSTVSGIVRRISTSTVKHHKRRRHSTIRSNALTAADASSRQLTVAERVETGRIKFDTYLNYFGAMGVTLAVLFVLGMVMSTIFSMARNMWLTDW</sequence>
<dbReference type="Pfam" id="PF00005">
    <property type="entry name" value="ABC_tran"/>
    <property type="match status" value="1"/>
</dbReference>
<evidence type="ECO:0000256" key="3">
    <source>
        <dbReference type="SAM" id="Phobius"/>
    </source>
</evidence>
<accession>A0A368G0E2</accession>
<proteinExistence type="predicted"/>
<feature type="transmembrane region" description="Helical" evidence="3">
    <location>
        <begin position="223"/>
        <end position="248"/>
    </location>
</feature>
<dbReference type="PANTHER" id="PTHR24223">
    <property type="entry name" value="ATP-BINDING CASSETTE SUB-FAMILY C"/>
    <property type="match status" value="1"/>
</dbReference>
<protein>
    <recommendedName>
        <fullName evidence="4">ABC transporter domain-containing protein</fullName>
    </recommendedName>
</protein>
<keyword evidence="2" id="KW-0067">ATP-binding</keyword>
<dbReference type="InterPro" id="IPR050173">
    <property type="entry name" value="ABC_transporter_C-like"/>
</dbReference>